<dbReference type="EMBL" id="DQ068067">
    <property type="protein sequence ID" value="AAY90016.1"/>
    <property type="molecule type" value="Genomic_DNA"/>
</dbReference>
<dbReference type="SUPFAM" id="SSF54611">
    <property type="entry name" value="SecB-like"/>
    <property type="match status" value="1"/>
</dbReference>
<dbReference type="Pfam" id="PF02556">
    <property type="entry name" value="SecB"/>
    <property type="match status" value="1"/>
</dbReference>
<dbReference type="Gene3D" id="3.10.420.10">
    <property type="entry name" value="SecB-like"/>
    <property type="match status" value="1"/>
</dbReference>
<sequence length="145" mass="16646">MTENKVQFNIQRIYLKDLSFESPMSPDVFSSMSSAPKVGFNFESNINNIADDTHELTLNFNVKAEVENETLYLVELKQCGVFTISINDEAIKKRFLNVHCAEIVYPYARENISSIIQKGGFPPLFLSPIDFHTIYQNELDKRKDS</sequence>
<dbReference type="NCBIfam" id="TIGR00809">
    <property type="entry name" value="secB"/>
    <property type="match status" value="1"/>
</dbReference>
<proteinExistence type="inferred from homology"/>
<accession>Q4JMY1</accession>
<comment type="similarity">
    <text evidence="1">Belongs to the SecB family.</text>
</comment>
<dbReference type="AlphaFoldDB" id="Q4JMY1"/>
<dbReference type="PANTHER" id="PTHR36918">
    <property type="match status" value="1"/>
</dbReference>
<protein>
    <recommendedName>
        <fullName evidence="3">Protein-export protein SecB</fullName>
    </recommendedName>
</protein>
<evidence type="ECO:0008006" key="3">
    <source>
        <dbReference type="Google" id="ProtNLM"/>
    </source>
</evidence>
<dbReference type="PRINTS" id="PR01594">
    <property type="entry name" value="SECBCHAPRONE"/>
</dbReference>
<dbReference type="InterPro" id="IPR003708">
    <property type="entry name" value="SecB"/>
</dbReference>
<dbReference type="GO" id="GO:0051262">
    <property type="term" value="P:protein tetramerization"/>
    <property type="evidence" value="ECO:0007669"/>
    <property type="project" value="InterPro"/>
</dbReference>
<dbReference type="GO" id="GO:0051082">
    <property type="term" value="F:unfolded protein binding"/>
    <property type="evidence" value="ECO:0007669"/>
    <property type="project" value="InterPro"/>
</dbReference>
<dbReference type="GO" id="GO:0015031">
    <property type="term" value="P:protein transport"/>
    <property type="evidence" value="ECO:0007669"/>
    <property type="project" value="InterPro"/>
</dbReference>
<dbReference type="HAMAP" id="MF_00821">
    <property type="entry name" value="SecB"/>
    <property type="match status" value="1"/>
</dbReference>
<dbReference type="PANTHER" id="PTHR36918:SF1">
    <property type="entry name" value="PROTEIN-EXPORT PROTEIN SECB"/>
    <property type="match status" value="1"/>
</dbReference>
<dbReference type="InterPro" id="IPR035958">
    <property type="entry name" value="SecB-like_sf"/>
</dbReference>
<organism evidence="2">
    <name type="scientific">uncultured bacterium BAC13K9BAC</name>
    <dbReference type="NCBI Taxonomy" id="332979"/>
    <lineage>
        <taxon>Bacteria</taxon>
        <taxon>environmental samples</taxon>
    </lineage>
</organism>
<name>Q4JMY1_9BACT</name>
<reference evidence="2" key="1">
    <citation type="journal article" date="2005" name="PLoS Biol.">
        <title>New insights into metabolic properties of marine bacteria encoding proteorhodopsins.</title>
        <authorList>
            <person name="Sabehi G."/>
            <person name="Loy A."/>
            <person name="Jung K.H."/>
            <person name="Partha R."/>
            <person name="Spudich J.L."/>
            <person name="Isaacson T."/>
            <person name="Hirschberg J."/>
            <person name="Wagner M."/>
            <person name="Beja O."/>
        </authorList>
    </citation>
    <scope>NUCLEOTIDE SEQUENCE</scope>
</reference>
<evidence type="ECO:0000313" key="2">
    <source>
        <dbReference type="EMBL" id="AAY90016.1"/>
    </source>
</evidence>
<gene>
    <name evidence="2" type="primary">secB</name>
</gene>
<evidence type="ECO:0000256" key="1">
    <source>
        <dbReference type="ARBA" id="ARBA00009990"/>
    </source>
</evidence>